<evidence type="ECO:0000256" key="4">
    <source>
        <dbReference type="ARBA" id="ARBA00022664"/>
    </source>
</evidence>
<evidence type="ECO:0000256" key="6">
    <source>
        <dbReference type="ARBA" id="ARBA00023242"/>
    </source>
</evidence>
<keyword evidence="4" id="KW-0507">mRNA processing</keyword>
<dbReference type="Proteomes" id="UP000030759">
    <property type="component" value="Unassembled WGS sequence"/>
</dbReference>
<dbReference type="GO" id="GO:0016556">
    <property type="term" value="P:mRNA modification"/>
    <property type="evidence" value="ECO:0007669"/>
    <property type="project" value="InterPro"/>
</dbReference>
<keyword evidence="5" id="KW-0508">mRNA splicing</keyword>
<evidence type="ECO:0000256" key="8">
    <source>
        <dbReference type="ARBA" id="ARBA00032703"/>
    </source>
</evidence>
<name>A0A061HZ37_CRIGR</name>
<evidence type="ECO:0000256" key="7">
    <source>
        <dbReference type="ARBA" id="ARBA00032336"/>
    </source>
</evidence>
<dbReference type="GO" id="GO:0008380">
    <property type="term" value="P:RNA splicing"/>
    <property type="evidence" value="ECO:0007669"/>
    <property type="project" value="UniProtKB-KW"/>
</dbReference>
<comment type="subcellular location">
    <subcellularLocation>
        <location evidence="1">Nucleus</location>
    </subcellularLocation>
</comment>
<evidence type="ECO:0000256" key="2">
    <source>
        <dbReference type="ARBA" id="ARBA00010313"/>
    </source>
</evidence>
<dbReference type="PANTHER" id="PTHR15217">
    <property type="entry name" value="WILMS' TUMOR 1-ASSOCIATING PROTEIN"/>
    <property type="match status" value="1"/>
</dbReference>
<accession>A0A061HZ37</accession>
<evidence type="ECO:0000256" key="3">
    <source>
        <dbReference type="ARBA" id="ARBA00017540"/>
    </source>
</evidence>
<comment type="similarity">
    <text evidence="2">Belongs to the fl(2)d family.</text>
</comment>
<proteinExistence type="inferred from homology"/>
<dbReference type="Pfam" id="PF17098">
    <property type="entry name" value="Wtap"/>
    <property type="match status" value="1"/>
</dbReference>
<dbReference type="EMBL" id="KE680686">
    <property type="protein sequence ID" value="ERE71634.1"/>
    <property type="molecule type" value="Genomic_DNA"/>
</dbReference>
<gene>
    <name evidence="10" type="ORF">H671_6g15614</name>
</gene>
<sequence>MRLATKEQEMQECTTQIQYLKQLSVAQLRSTMVDSAINLFFLKMKAYHHNASSQCGEHKEIDCIAIHDTRQHVMLL</sequence>
<dbReference type="InterPro" id="IPR033757">
    <property type="entry name" value="WTAP"/>
</dbReference>
<organism evidence="10 11">
    <name type="scientific">Cricetulus griseus</name>
    <name type="common">Chinese hamster</name>
    <name type="synonym">Cricetulus barabensis griseus</name>
    <dbReference type="NCBI Taxonomy" id="10029"/>
    <lineage>
        <taxon>Eukaryota</taxon>
        <taxon>Metazoa</taxon>
        <taxon>Chordata</taxon>
        <taxon>Craniata</taxon>
        <taxon>Vertebrata</taxon>
        <taxon>Euteleostomi</taxon>
        <taxon>Mammalia</taxon>
        <taxon>Eutheria</taxon>
        <taxon>Euarchontoglires</taxon>
        <taxon>Glires</taxon>
        <taxon>Rodentia</taxon>
        <taxon>Myomorpha</taxon>
        <taxon>Muroidea</taxon>
        <taxon>Cricetidae</taxon>
        <taxon>Cricetinae</taxon>
        <taxon>Cricetulus</taxon>
    </lineage>
</organism>
<dbReference type="GO" id="GO:0006397">
    <property type="term" value="P:mRNA processing"/>
    <property type="evidence" value="ECO:0007669"/>
    <property type="project" value="UniProtKB-KW"/>
</dbReference>
<evidence type="ECO:0000313" key="11">
    <source>
        <dbReference type="Proteomes" id="UP000030759"/>
    </source>
</evidence>
<dbReference type="GO" id="GO:0005634">
    <property type="term" value="C:nucleus"/>
    <property type="evidence" value="ECO:0007669"/>
    <property type="project" value="UniProtKB-SubCell"/>
</dbReference>
<reference evidence="11" key="1">
    <citation type="journal article" date="2013" name="Nat. Biotechnol.">
        <title>Chinese hamster genome sequenced from sorted chromosomes.</title>
        <authorList>
            <person name="Brinkrolf K."/>
            <person name="Rupp O."/>
            <person name="Laux H."/>
            <person name="Kollin F."/>
            <person name="Ernst W."/>
            <person name="Linke B."/>
            <person name="Kofler R."/>
            <person name="Romand S."/>
            <person name="Hesse F."/>
            <person name="Budach W.E."/>
            <person name="Galosy S."/>
            <person name="Muller D."/>
            <person name="Noll T."/>
            <person name="Wienberg J."/>
            <person name="Jostock T."/>
            <person name="Leonard M."/>
            <person name="Grillari J."/>
            <person name="Tauch A."/>
            <person name="Goesmann A."/>
            <person name="Helk B."/>
            <person name="Mott J.E."/>
            <person name="Puhler A."/>
            <person name="Borth N."/>
        </authorList>
    </citation>
    <scope>NUCLEOTIDE SEQUENCE [LARGE SCALE GENOMIC DNA]</scope>
    <source>
        <strain evidence="11">17A/GY</strain>
    </source>
</reference>
<keyword evidence="6" id="KW-0539">Nucleus</keyword>
<dbReference type="PANTHER" id="PTHR15217:SF0">
    <property type="entry name" value="PRE-MRNA-SPLICING REGULATOR WTAP"/>
    <property type="match status" value="1"/>
</dbReference>
<evidence type="ECO:0000256" key="9">
    <source>
        <dbReference type="ARBA" id="ARBA00033097"/>
    </source>
</evidence>
<evidence type="ECO:0000256" key="5">
    <source>
        <dbReference type="ARBA" id="ARBA00023187"/>
    </source>
</evidence>
<dbReference type="AlphaFoldDB" id="A0A061HZ37"/>
<evidence type="ECO:0000256" key="1">
    <source>
        <dbReference type="ARBA" id="ARBA00004123"/>
    </source>
</evidence>
<protein>
    <recommendedName>
        <fullName evidence="3">Pre-mRNA-splicing regulator WTAP</fullName>
    </recommendedName>
    <alternativeName>
        <fullName evidence="9">Female-lethal(2)D homolog</fullName>
    </alternativeName>
    <alternativeName>
        <fullName evidence="8">WT1-associated protein</fullName>
    </alternativeName>
    <alternativeName>
        <fullName evidence="7">Wilms tumor 1-associating protein</fullName>
    </alternativeName>
</protein>
<dbReference type="GO" id="GO:0000381">
    <property type="term" value="P:regulation of alternative mRNA splicing, via spliceosome"/>
    <property type="evidence" value="ECO:0007669"/>
    <property type="project" value="InterPro"/>
</dbReference>
<evidence type="ECO:0000313" key="10">
    <source>
        <dbReference type="EMBL" id="ERE71634.1"/>
    </source>
</evidence>